<dbReference type="Proteomes" id="UP000254889">
    <property type="component" value="Chromosome"/>
</dbReference>
<dbReference type="GO" id="GO:0015679">
    <property type="term" value="P:plasma membrane copper ion transport"/>
    <property type="evidence" value="ECO:0007669"/>
    <property type="project" value="TreeGrafter"/>
</dbReference>
<dbReference type="Pfam" id="PF25954">
    <property type="entry name" value="Beta-barrel_RND_2"/>
    <property type="match status" value="1"/>
</dbReference>
<organism evidence="7 8">
    <name type="scientific">Pseudolabrys taiwanensis</name>
    <dbReference type="NCBI Taxonomy" id="331696"/>
    <lineage>
        <taxon>Bacteria</taxon>
        <taxon>Pseudomonadati</taxon>
        <taxon>Pseudomonadota</taxon>
        <taxon>Alphaproteobacteria</taxon>
        <taxon>Hyphomicrobiales</taxon>
        <taxon>Xanthobacteraceae</taxon>
        <taxon>Pseudolabrys</taxon>
    </lineage>
</organism>
<evidence type="ECO:0000313" key="8">
    <source>
        <dbReference type="Proteomes" id="UP000254889"/>
    </source>
</evidence>
<dbReference type="GO" id="GO:0016020">
    <property type="term" value="C:membrane"/>
    <property type="evidence" value="ECO:0007669"/>
    <property type="project" value="InterPro"/>
</dbReference>
<dbReference type="SUPFAM" id="SSF111369">
    <property type="entry name" value="HlyD-like secretion proteins"/>
    <property type="match status" value="1"/>
</dbReference>
<dbReference type="KEGG" id="ptaw:DW352_20930"/>
<dbReference type="PANTHER" id="PTHR30097">
    <property type="entry name" value="CATION EFFLUX SYSTEM PROTEIN CUSB"/>
    <property type="match status" value="1"/>
</dbReference>
<evidence type="ECO:0000313" key="7">
    <source>
        <dbReference type="EMBL" id="AXK84152.1"/>
    </source>
</evidence>
<comment type="similarity">
    <text evidence="1">Belongs to the membrane fusion protein (MFP) (TC 8.A.1) family.</text>
</comment>
<dbReference type="GO" id="GO:0060003">
    <property type="term" value="P:copper ion export"/>
    <property type="evidence" value="ECO:0007669"/>
    <property type="project" value="TreeGrafter"/>
</dbReference>
<evidence type="ECO:0000256" key="2">
    <source>
        <dbReference type="ARBA" id="ARBA00022448"/>
    </source>
</evidence>
<dbReference type="PANTHER" id="PTHR30097:SF15">
    <property type="entry name" value="CATION EFFLUX SYSTEM PROTEIN CUSB"/>
    <property type="match status" value="1"/>
</dbReference>
<dbReference type="GO" id="GO:0022857">
    <property type="term" value="F:transmembrane transporter activity"/>
    <property type="evidence" value="ECO:0007669"/>
    <property type="project" value="InterPro"/>
</dbReference>
<feature type="signal peptide" evidence="4">
    <location>
        <begin position="1"/>
        <end position="26"/>
    </location>
</feature>
<feature type="chain" id="PRO_5016749912" evidence="4">
    <location>
        <begin position="27"/>
        <end position="414"/>
    </location>
</feature>
<dbReference type="AlphaFoldDB" id="A0A346A4Q5"/>
<dbReference type="InterPro" id="IPR051909">
    <property type="entry name" value="MFP_Cation_Efflux"/>
</dbReference>
<dbReference type="GO" id="GO:0046914">
    <property type="term" value="F:transition metal ion binding"/>
    <property type="evidence" value="ECO:0007669"/>
    <property type="project" value="TreeGrafter"/>
</dbReference>
<dbReference type="GO" id="GO:0030288">
    <property type="term" value="C:outer membrane-bounded periplasmic space"/>
    <property type="evidence" value="ECO:0007669"/>
    <property type="project" value="TreeGrafter"/>
</dbReference>
<feature type="compositionally biased region" description="Basic and acidic residues" evidence="3">
    <location>
        <begin position="41"/>
        <end position="50"/>
    </location>
</feature>
<evidence type="ECO:0000256" key="3">
    <source>
        <dbReference type="SAM" id="MobiDB-lite"/>
    </source>
</evidence>
<dbReference type="InterPro" id="IPR058792">
    <property type="entry name" value="Beta-barrel_RND_2"/>
</dbReference>
<dbReference type="FunFam" id="2.40.30.170:FF:000010">
    <property type="entry name" value="Efflux RND transporter periplasmic adaptor subunit"/>
    <property type="match status" value="1"/>
</dbReference>
<keyword evidence="4" id="KW-0732">Signal</keyword>
<reference evidence="7 8" key="1">
    <citation type="submission" date="2018-07" db="EMBL/GenBank/DDBJ databases">
        <authorList>
            <person name="Quirk P.G."/>
            <person name="Krulwich T.A."/>
        </authorList>
    </citation>
    <scope>NUCLEOTIDE SEQUENCE [LARGE SCALE GENOMIC DNA]</scope>
    <source>
        <strain evidence="7 8">CC-BB4</strain>
    </source>
</reference>
<evidence type="ECO:0000256" key="4">
    <source>
        <dbReference type="SAM" id="SignalP"/>
    </source>
</evidence>
<evidence type="ECO:0000259" key="6">
    <source>
        <dbReference type="Pfam" id="PF25967"/>
    </source>
</evidence>
<dbReference type="EMBL" id="CP031417">
    <property type="protein sequence ID" value="AXK84152.1"/>
    <property type="molecule type" value="Genomic_DNA"/>
</dbReference>
<feature type="domain" description="CusB-like beta-barrel" evidence="5">
    <location>
        <begin position="264"/>
        <end position="339"/>
    </location>
</feature>
<dbReference type="Gene3D" id="1.10.287.470">
    <property type="entry name" value="Helix hairpin bin"/>
    <property type="match status" value="1"/>
</dbReference>
<feature type="domain" description="Multidrug resistance protein MdtA-like C-terminal permuted SH3" evidence="6">
    <location>
        <begin position="357"/>
        <end position="402"/>
    </location>
</feature>
<evidence type="ECO:0000256" key="1">
    <source>
        <dbReference type="ARBA" id="ARBA00009477"/>
    </source>
</evidence>
<dbReference type="OrthoDB" id="9791520at2"/>
<sequence length="414" mass="45147">MKPHARLRNSVAAVLALLVGLSLAVAATSGARRPDSAQAPERAETPRRVGDHYYPTQRQWDSLKVDAVAEMNFPDENLTEGKIAVDEDRSTLVYSPYAGRVVKLFAKPGDIVTAGQRLFAVESPDMVQAQNDFITALSGLNKAQSALNLAKIVEQQNKTLYESKAGPLRDLQQSQANTLSAQNDLHAAQIALEAVRNRMRILGKTDDEITKFRDTGIIDPLTMIYSPIAGTVVQRKVGPGQYVNTSSNNAAASDATFVVGDLTTVWLVAYVRESEARNIKVGQRVTFTVMAYPDRVFEAAINYVATSLDPATRRLQVRATIDNHEGLLRPEMFASVKILTSEQLSPGTPRDSIVYDGSKAHVWIVNEDRSVQKRPIKIGLSRGNMVQVLNGLSVGEKVVSKGTLFVDRDASSGS</sequence>
<dbReference type="Pfam" id="PF25967">
    <property type="entry name" value="RND-MFP_C"/>
    <property type="match status" value="1"/>
</dbReference>
<feature type="region of interest" description="Disordered" evidence="3">
    <location>
        <begin position="30"/>
        <end position="50"/>
    </location>
</feature>
<dbReference type="NCBIfam" id="TIGR01730">
    <property type="entry name" value="RND_mfp"/>
    <property type="match status" value="1"/>
</dbReference>
<proteinExistence type="inferred from homology"/>
<gene>
    <name evidence="7" type="ORF">DW352_20930</name>
</gene>
<name>A0A346A4Q5_9HYPH</name>
<dbReference type="Gene3D" id="2.40.420.20">
    <property type="match status" value="1"/>
</dbReference>
<dbReference type="Gene3D" id="2.40.30.170">
    <property type="match status" value="1"/>
</dbReference>
<accession>A0A346A4Q5</accession>
<keyword evidence="2" id="KW-0813">Transport</keyword>
<dbReference type="Gene3D" id="2.40.50.100">
    <property type="match status" value="1"/>
</dbReference>
<evidence type="ECO:0000259" key="5">
    <source>
        <dbReference type="Pfam" id="PF25954"/>
    </source>
</evidence>
<dbReference type="InterPro" id="IPR058627">
    <property type="entry name" value="MdtA-like_C"/>
</dbReference>
<keyword evidence="8" id="KW-1185">Reference proteome</keyword>
<dbReference type="InterPro" id="IPR006143">
    <property type="entry name" value="RND_pump_MFP"/>
</dbReference>
<protein>
    <submittedName>
        <fullName evidence="7">Efflux RND transporter periplasmic adaptor subunit</fullName>
    </submittedName>
</protein>